<dbReference type="PROSITE" id="PS00107">
    <property type="entry name" value="PROTEIN_KINASE_ATP"/>
    <property type="match status" value="1"/>
</dbReference>
<dbReference type="OrthoDB" id="3778994at2"/>
<dbReference type="InterPro" id="IPR008266">
    <property type="entry name" value="Tyr_kinase_AS"/>
</dbReference>
<protein>
    <recommendedName>
        <fullName evidence="1">non-specific serine/threonine protein kinase</fullName>
        <ecNumber evidence="1">2.7.11.1</ecNumber>
    </recommendedName>
</protein>
<dbReference type="PROSITE" id="PS50011">
    <property type="entry name" value="PROTEIN_KINASE_DOM"/>
    <property type="match status" value="1"/>
</dbReference>
<keyword evidence="9" id="KW-0472">Membrane</keyword>
<evidence type="ECO:0000256" key="9">
    <source>
        <dbReference type="SAM" id="Phobius"/>
    </source>
</evidence>
<keyword evidence="4 7" id="KW-0547">Nucleotide-binding</keyword>
<reference evidence="11 12" key="1">
    <citation type="submission" date="2019-09" db="EMBL/GenBank/DDBJ databases">
        <title>Serinicoccus pratensis sp. nov., isolated from meadow soil.</title>
        <authorList>
            <person name="Zhang W."/>
        </authorList>
    </citation>
    <scope>NUCLEOTIDE SEQUENCE [LARGE SCALE GENOMIC DNA]</scope>
    <source>
        <strain evidence="11 12">W204</strain>
    </source>
</reference>
<keyword evidence="2 11" id="KW-0723">Serine/threonine-protein kinase</keyword>
<dbReference type="EMBL" id="CP044427">
    <property type="protein sequence ID" value="QFG68222.1"/>
    <property type="molecule type" value="Genomic_DNA"/>
</dbReference>
<keyword evidence="9" id="KW-0812">Transmembrane</keyword>
<dbReference type="GO" id="GO:0004674">
    <property type="term" value="F:protein serine/threonine kinase activity"/>
    <property type="evidence" value="ECO:0007669"/>
    <property type="project" value="UniProtKB-KW"/>
</dbReference>
<dbReference type="Proteomes" id="UP000326546">
    <property type="component" value="Chromosome"/>
</dbReference>
<evidence type="ECO:0000256" key="3">
    <source>
        <dbReference type="ARBA" id="ARBA00022679"/>
    </source>
</evidence>
<dbReference type="GO" id="GO:0005524">
    <property type="term" value="F:ATP binding"/>
    <property type="evidence" value="ECO:0007669"/>
    <property type="project" value="UniProtKB-UniRule"/>
</dbReference>
<feature type="binding site" evidence="7">
    <location>
        <position position="104"/>
    </location>
    <ligand>
        <name>ATP</name>
        <dbReference type="ChEBI" id="CHEBI:30616"/>
    </ligand>
</feature>
<evidence type="ECO:0000256" key="4">
    <source>
        <dbReference type="ARBA" id="ARBA00022741"/>
    </source>
</evidence>
<dbReference type="InterPro" id="IPR011009">
    <property type="entry name" value="Kinase-like_dom_sf"/>
</dbReference>
<dbReference type="Gene3D" id="1.10.510.10">
    <property type="entry name" value="Transferase(Phosphotransferase) domain 1"/>
    <property type="match status" value="1"/>
</dbReference>
<dbReference type="InterPro" id="IPR000719">
    <property type="entry name" value="Prot_kinase_dom"/>
</dbReference>
<evidence type="ECO:0000256" key="2">
    <source>
        <dbReference type="ARBA" id="ARBA00022527"/>
    </source>
</evidence>
<evidence type="ECO:0000256" key="6">
    <source>
        <dbReference type="ARBA" id="ARBA00022840"/>
    </source>
</evidence>
<dbReference type="PANTHER" id="PTHR43289:SF6">
    <property type="entry name" value="SERINE_THREONINE-PROTEIN KINASE NEKL-3"/>
    <property type="match status" value="1"/>
</dbReference>
<keyword evidence="5 11" id="KW-0418">Kinase</keyword>
<feature type="region of interest" description="Disordered" evidence="8">
    <location>
        <begin position="440"/>
        <end position="476"/>
    </location>
</feature>
<feature type="compositionally biased region" description="Basic and acidic residues" evidence="8">
    <location>
        <begin position="350"/>
        <end position="382"/>
    </location>
</feature>
<accession>A0A5J6V5D8</accession>
<dbReference type="EC" id="2.7.11.1" evidence="1"/>
<keyword evidence="12" id="KW-1185">Reference proteome</keyword>
<dbReference type="InterPro" id="IPR017441">
    <property type="entry name" value="Protein_kinase_ATP_BS"/>
</dbReference>
<dbReference type="PROSITE" id="PS00109">
    <property type="entry name" value="PROTEIN_KINASE_TYR"/>
    <property type="match status" value="1"/>
</dbReference>
<proteinExistence type="predicted"/>
<dbReference type="Gene3D" id="3.30.200.20">
    <property type="entry name" value="Phosphorylase Kinase, domain 1"/>
    <property type="match status" value="1"/>
</dbReference>
<dbReference type="SUPFAM" id="SSF56112">
    <property type="entry name" value="Protein kinase-like (PK-like)"/>
    <property type="match status" value="1"/>
</dbReference>
<sequence>MFEQQHRVRQLAGHDLRVDRALVVPRLLVVDEVGREAQVLEPHTRTVTACGKVLRARSRLGQARVVSTPPQIPGYTLTGQLGTGATATVWRGRRVCDGLPVAVKVVAPLDGRVGEALQEAGLLARVRHQHVVHLYDVLPLRDADPPAVALVTQLAGGGSLAQVLASRRLLSPGELVTVLQPVAAALADLHQMGVVHGDLSTGNIVFREDGMPLLADLGTARIVGEHRLRGVGTGAGDGMVAPEVIEGFPATRESDVYQLGALARLTLTGQVPGPGFDRQPLAQVAPDLPELLVDLVHRCMAGAPEDRPDAEELAVALHAVAPPEPVEVAPDADPAHGLTQRLRQVAQEDEAARAGRDQPGAHRPERVDPDAPHADARQQDGRQRARAIVGLAVGALLLVMLAGMGWSLTRSWWGGAAGSGVAQESTDDPVTEVVTEVAEEVPDEEVGTAEEGTAGGSAGSAPPPAQQVSDPDGDAADAEGLRQVVQDLVDARARAWEATDPGLLTAVLAAGSPVHGEESAELSRAREAGINYPRVGFEVRELAVQHEDLDRLHVDVTVVREPLEARDGDGWVLRAPSRTERVALELVRQEGRWLLWSWAELR</sequence>
<gene>
    <name evidence="11" type="ORF">FY030_05370</name>
</gene>
<evidence type="ECO:0000313" key="11">
    <source>
        <dbReference type="EMBL" id="QFG68222.1"/>
    </source>
</evidence>
<evidence type="ECO:0000313" key="12">
    <source>
        <dbReference type="Proteomes" id="UP000326546"/>
    </source>
</evidence>
<dbReference type="CDD" id="cd14014">
    <property type="entry name" value="STKc_PknB_like"/>
    <property type="match status" value="1"/>
</dbReference>
<evidence type="ECO:0000256" key="7">
    <source>
        <dbReference type="PROSITE-ProRule" id="PRU10141"/>
    </source>
</evidence>
<feature type="domain" description="Protein kinase" evidence="10">
    <location>
        <begin position="75"/>
        <end position="321"/>
    </location>
</feature>
<evidence type="ECO:0000259" key="10">
    <source>
        <dbReference type="PROSITE" id="PS50011"/>
    </source>
</evidence>
<dbReference type="KEGG" id="serw:FY030_05370"/>
<dbReference type="PANTHER" id="PTHR43289">
    <property type="entry name" value="MITOGEN-ACTIVATED PROTEIN KINASE KINASE KINASE 20-RELATED"/>
    <property type="match status" value="1"/>
</dbReference>
<evidence type="ECO:0000256" key="1">
    <source>
        <dbReference type="ARBA" id="ARBA00012513"/>
    </source>
</evidence>
<feature type="transmembrane region" description="Helical" evidence="9">
    <location>
        <begin position="387"/>
        <end position="408"/>
    </location>
</feature>
<keyword evidence="9" id="KW-1133">Transmembrane helix</keyword>
<organism evidence="11 12">
    <name type="scientific">Ornithinimicrobium pratense</name>
    <dbReference type="NCBI Taxonomy" id="2593973"/>
    <lineage>
        <taxon>Bacteria</taxon>
        <taxon>Bacillati</taxon>
        <taxon>Actinomycetota</taxon>
        <taxon>Actinomycetes</taxon>
        <taxon>Micrococcales</taxon>
        <taxon>Ornithinimicrobiaceae</taxon>
        <taxon>Ornithinimicrobium</taxon>
    </lineage>
</organism>
<keyword evidence="6 7" id="KW-0067">ATP-binding</keyword>
<feature type="region of interest" description="Disordered" evidence="8">
    <location>
        <begin position="346"/>
        <end position="382"/>
    </location>
</feature>
<name>A0A5J6V5D8_9MICO</name>
<keyword evidence="3" id="KW-0808">Transferase</keyword>
<evidence type="ECO:0000256" key="5">
    <source>
        <dbReference type="ARBA" id="ARBA00022777"/>
    </source>
</evidence>
<dbReference type="Pfam" id="PF00069">
    <property type="entry name" value="Pkinase"/>
    <property type="match status" value="1"/>
</dbReference>
<evidence type="ECO:0000256" key="8">
    <source>
        <dbReference type="SAM" id="MobiDB-lite"/>
    </source>
</evidence>
<dbReference type="AlphaFoldDB" id="A0A5J6V5D8"/>